<name>A0AAW1TL60_9CUCU</name>
<protein>
    <submittedName>
        <fullName evidence="1">Uncharacterized protein</fullName>
    </submittedName>
</protein>
<dbReference type="AlphaFoldDB" id="A0AAW1TL60"/>
<evidence type="ECO:0000313" key="2">
    <source>
        <dbReference type="Proteomes" id="UP001431783"/>
    </source>
</evidence>
<sequence length="106" mass="11998">MPNLFQKAANLRNGLKGFEGSDIFPPNTHMFIEDYESSVTTNIVFAVVTHDGESEPNTTSIFTLPTATNITRRHPRKKPPTVACVRYTNEELFNVEEAKKEASKRR</sequence>
<gene>
    <name evidence="1" type="ORF">WA026_008310</name>
</gene>
<keyword evidence="2" id="KW-1185">Reference proteome</keyword>
<dbReference type="Proteomes" id="UP001431783">
    <property type="component" value="Unassembled WGS sequence"/>
</dbReference>
<proteinExistence type="predicted"/>
<comment type="caution">
    <text evidence="1">The sequence shown here is derived from an EMBL/GenBank/DDBJ whole genome shotgun (WGS) entry which is preliminary data.</text>
</comment>
<accession>A0AAW1TL60</accession>
<reference evidence="1 2" key="1">
    <citation type="submission" date="2023-03" db="EMBL/GenBank/DDBJ databases">
        <title>Genome insight into feeding habits of ladybird beetles.</title>
        <authorList>
            <person name="Li H.-S."/>
            <person name="Huang Y.-H."/>
            <person name="Pang H."/>
        </authorList>
    </citation>
    <scope>NUCLEOTIDE SEQUENCE [LARGE SCALE GENOMIC DNA]</scope>
    <source>
        <strain evidence="1">SYSU_2023b</strain>
        <tissue evidence="1">Whole body</tissue>
    </source>
</reference>
<dbReference type="EMBL" id="JARQZJ010000003">
    <property type="protein sequence ID" value="KAK9870743.1"/>
    <property type="molecule type" value="Genomic_DNA"/>
</dbReference>
<organism evidence="1 2">
    <name type="scientific">Henosepilachna vigintioctopunctata</name>
    <dbReference type="NCBI Taxonomy" id="420089"/>
    <lineage>
        <taxon>Eukaryota</taxon>
        <taxon>Metazoa</taxon>
        <taxon>Ecdysozoa</taxon>
        <taxon>Arthropoda</taxon>
        <taxon>Hexapoda</taxon>
        <taxon>Insecta</taxon>
        <taxon>Pterygota</taxon>
        <taxon>Neoptera</taxon>
        <taxon>Endopterygota</taxon>
        <taxon>Coleoptera</taxon>
        <taxon>Polyphaga</taxon>
        <taxon>Cucujiformia</taxon>
        <taxon>Coccinelloidea</taxon>
        <taxon>Coccinellidae</taxon>
        <taxon>Epilachninae</taxon>
        <taxon>Epilachnini</taxon>
        <taxon>Henosepilachna</taxon>
    </lineage>
</organism>
<evidence type="ECO:0000313" key="1">
    <source>
        <dbReference type="EMBL" id="KAK9870743.1"/>
    </source>
</evidence>